<evidence type="ECO:0000313" key="1">
    <source>
        <dbReference type="EMBL" id="AOZ10826.1"/>
    </source>
</evidence>
<dbReference type="Proteomes" id="UP000177515">
    <property type="component" value="Chromosome 2"/>
</dbReference>
<keyword evidence="2" id="KW-1185">Reference proteome</keyword>
<gene>
    <name evidence="1" type="ORF">BKK80_26350</name>
</gene>
<dbReference type="EMBL" id="CP017755">
    <property type="protein sequence ID" value="AOZ10826.1"/>
    <property type="molecule type" value="Genomic_DNA"/>
</dbReference>
<reference evidence="1 2" key="1">
    <citation type="submission" date="2016-10" db="EMBL/GenBank/DDBJ databases">
        <title>Complete genome sequences of three Cupriavidus strains isolated from various Malaysian environments.</title>
        <authorList>
            <person name="Abdullah A.A.-A."/>
            <person name="Shafie N.A.H."/>
            <person name="Lau N.S."/>
        </authorList>
    </citation>
    <scope>NUCLEOTIDE SEQUENCE [LARGE SCALE GENOMIC DNA]</scope>
    <source>
        <strain evidence="1 2">USMAA1020</strain>
    </source>
</reference>
<accession>A0ABN4TWK3</accession>
<proteinExistence type="predicted"/>
<name>A0ABN4TWK3_9BURK</name>
<organism evidence="1 2">
    <name type="scientific">Cupriavidus malaysiensis</name>
    <dbReference type="NCBI Taxonomy" id="367825"/>
    <lineage>
        <taxon>Bacteria</taxon>
        <taxon>Pseudomonadati</taxon>
        <taxon>Pseudomonadota</taxon>
        <taxon>Betaproteobacteria</taxon>
        <taxon>Burkholderiales</taxon>
        <taxon>Burkholderiaceae</taxon>
        <taxon>Cupriavidus</taxon>
    </lineage>
</organism>
<evidence type="ECO:0008006" key="3">
    <source>
        <dbReference type="Google" id="ProtNLM"/>
    </source>
</evidence>
<protein>
    <recommendedName>
        <fullName evidence="3">AsnC family transcriptional regulator</fullName>
    </recommendedName>
</protein>
<sequence length="94" mass="9881">MPCLPTLHLTLRCTGSDLFGALEWALANARRTGLSLHSLRVGQDAATPIRLSVCAEEADLLGLFVRRLENGMDLEVLGADESHAAGGALALQAA</sequence>
<evidence type="ECO:0000313" key="2">
    <source>
        <dbReference type="Proteomes" id="UP000177515"/>
    </source>
</evidence>